<keyword evidence="4 13" id="KW-0479">Metal-binding</keyword>
<evidence type="ECO:0000256" key="9">
    <source>
        <dbReference type="ARBA" id="ARBA00023172"/>
    </source>
</evidence>
<comment type="catalytic activity">
    <reaction evidence="13">
        <text>Endonucleolytic cleavage at a junction such as a reciprocal single-stranded crossover between two homologous DNA duplexes (Holliday junction).</text>
        <dbReference type="EC" id="3.1.21.10"/>
    </reaction>
</comment>
<keyword evidence="15" id="KW-1185">Reference proteome</keyword>
<keyword evidence="7 13" id="KW-0378">Hydrolase</keyword>
<name>A0A1Y4LX85_9FIRM</name>
<evidence type="ECO:0000256" key="3">
    <source>
        <dbReference type="ARBA" id="ARBA00022722"/>
    </source>
</evidence>
<gene>
    <name evidence="13" type="primary">recU</name>
    <name evidence="14" type="ORF">B5F14_03775</name>
</gene>
<comment type="subcellular location">
    <subcellularLocation>
        <location evidence="1 13">Cytoplasm</location>
    </subcellularLocation>
</comment>
<keyword evidence="5 13" id="KW-0255">Endonuclease</keyword>
<evidence type="ECO:0000256" key="6">
    <source>
        <dbReference type="ARBA" id="ARBA00022763"/>
    </source>
</evidence>
<feature type="binding site" evidence="13">
    <location>
        <position position="95"/>
    </location>
    <ligand>
        <name>Mg(2+)</name>
        <dbReference type="ChEBI" id="CHEBI:18420"/>
    </ligand>
</feature>
<evidence type="ECO:0000256" key="13">
    <source>
        <dbReference type="HAMAP-Rule" id="MF_00130"/>
    </source>
</evidence>
<dbReference type="HAMAP" id="MF_00130">
    <property type="entry name" value="RecU"/>
    <property type="match status" value="1"/>
</dbReference>
<dbReference type="SUPFAM" id="SSF52980">
    <property type="entry name" value="Restriction endonuclease-like"/>
    <property type="match status" value="1"/>
</dbReference>
<evidence type="ECO:0000256" key="1">
    <source>
        <dbReference type="ARBA" id="ARBA00004496"/>
    </source>
</evidence>
<dbReference type="NCBIfam" id="NF002584">
    <property type="entry name" value="PRK02234.1-5"/>
    <property type="match status" value="1"/>
</dbReference>
<reference evidence="15" key="1">
    <citation type="submission" date="2017-04" db="EMBL/GenBank/DDBJ databases">
        <title>Function of individual gut microbiota members based on whole genome sequencing of pure cultures obtained from chicken caecum.</title>
        <authorList>
            <person name="Medvecky M."/>
            <person name="Cejkova D."/>
            <person name="Polansky O."/>
            <person name="Karasova D."/>
            <person name="Kubasova T."/>
            <person name="Cizek A."/>
            <person name="Rychlik I."/>
        </authorList>
    </citation>
    <scope>NUCLEOTIDE SEQUENCE [LARGE SCALE GENOMIC DNA]</scope>
    <source>
        <strain evidence="15">An178</strain>
    </source>
</reference>
<feature type="binding site" evidence="13">
    <location>
        <position position="80"/>
    </location>
    <ligand>
        <name>Mg(2+)</name>
        <dbReference type="ChEBI" id="CHEBI:18420"/>
    </ligand>
</feature>
<comment type="caution">
    <text evidence="14">The sequence shown here is derived from an EMBL/GenBank/DDBJ whole genome shotgun (WGS) entry which is preliminary data.</text>
</comment>
<keyword evidence="8 13" id="KW-0460">Magnesium</keyword>
<evidence type="ECO:0000256" key="12">
    <source>
        <dbReference type="ARBA" id="ARBA00029523"/>
    </source>
</evidence>
<dbReference type="Pfam" id="PF03838">
    <property type="entry name" value="RecU"/>
    <property type="match status" value="1"/>
</dbReference>
<dbReference type="GO" id="GO:0000287">
    <property type="term" value="F:magnesium ion binding"/>
    <property type="evidence" value="ECO:0007669"/>
    <property type="project" value="UniProtKB-UniRule"/>
</dbReference>
<dbReference type="GO" id="GO:0005737">
    <property type="term" value="C:cytoplasm"/>
    <property type="evidence" value="ECO:0007669"/>
    <property type="project" value="UniProtKB-SubCell"/>
</dbReference>
<keyword evidence="6 13" id="KW-0227">DNA damage</keyword>
<evidence type="ECO:0000256" key="4">
    <source>
        <dbReference type="ARBA" id="ARBA00022723"/>
    </source>
</evidence>
<comment type="function">
    <text evidence="13">Endonuclease that resolves Holliday junction intermediates in genetic recombination. Cleaves mobile four-strand junctions by introducing symmetrical nicks in paired strands. Promotes annealing of linear ssDNA with homologous dsDNA. Required for DNA repair, homologous recombination and chromosome segregation.</text>
</comment>
<evidence type="ECO:0000256" key="8">
    <source>
        <dbReference type="ARBA" id="ARBA00022842"/>
    </source>
</evidence>
<dbReference type="AlphaFoldDB" id="A0A1Y4LX85"/>
<dbReference type="GeneID" id="79876181"/>
<comment type="similarity">
    <text evidence="11 13">Belongs to the RecU family.</text>
</comment>
<dbReference type="InterPro" id="IPR011856">
    <property type="entry name" value="tRNA_endonuc-like_dom_sf"/>
</dbReference>
<dbReference type="InterPro" id="IPR004612">
    <property type="entry name" value="Resolv_RecU"/>
</dbReference>
<keyword evidence="10 13" id="KW-0234">DNA repair</keyword>
<dbReference type="GO" id="GO:0007059">
    <property type="term" value="P:chromosome segregation"/>
    <property type="evidence" value="ECO:0007669"/>
    <property type="project" value="UniProtKB-UniRule"/>
</dbReference>
<dbReference type="NCBIfam" id="TIGR00648">
    <property type="entry name" value="recU"/>
    <property type="match status" value="1"/>
</dbReference>
<dbReference type="Gene3D" id="3.40.1350.10">
    <property type="match status" value="1"/>
</dbReference>
<dbReference type="GO" id="GO:0008821">
    <property type="term" value="F:crossover junction DNA endonuclease activity"/>
    <property type="evidence" value="ECO:0007669"/>
    <property type="project" value="UniProtKB-EC"/>
</dbReference>
<evidence type="ECO:0000313" key="14">
    <source>
        <dbReference type="EMBL" id="OUP61215.1"/>
    </source>
</evidence>
<protein>
    <recommendedName>
        <fullName evidence="12 13">Holliday junction resolvase RecU</fullName>
        <ecNumber evidence="13">3.1.21.10</ecNumber>
    </recommendedName>
    <alternativeName>
        <fullName evidence="13">Recombination protein U homolog</fullName>
    </alternativeName>
</protein>
<evidence type="ECO:0000256" key="10">
    <source>
        <dbReference type="ARBA" id="ARBA00023204"/>
    </source>
</evidence>
<keyword evidence="2 13" id="KW-0963">Cytoplasm</keyword>
<dbReference type="GO" id="GO:0006310">
    <property type="term" value="P:DNA recombination"/>
    <property type="evidence" value="ECO:0007669"/>
    <property type="project" value="UniProtKB-UniRule"/>
</dbReference>
<keyword evidence="3 13" id="KW-0540">Nuclease</keyword>
<feature type="binding site" evidence="13">
    <location>
        <position position="82"/>
    </location>
    <ligand>
        <name>Mg(2+)</name>
        <dbReference type="ChEBI" id="CHEBI:18420"/>
    </ligand>
</feature>
<dbReference type="GO" id="GO:0006281">
    <property type="term" value="P:DNA repair"/>
    <property type="evidence" value="ECO:0007669"/>
    <property type="project" value="UniProtKB-UniRule"/>
</dbReference>
<evidence type="ECO:0000313" key="15">
    <source>
        <dbReference type="Proteomes" id="UP000195447"/>
    </source>
</evidence>
<dbReference type="CDD" id="cd22354">
    <property type="entry name" value="RecU-like"/>
    <property type="match status" value="1"/>
</dbReference>
<dbReference type="EC" id="3.1.21.10" evidence="13"/>
<evidence type="ECO:0000256" key="2">
    <source>
        <dbReference type="ARBA" id="ARBA00022490"/>
    </source>
</evidence>
<organism evidence="14 15">
    <name type="scientific">Faecalitalea cylindroides</name>
    <dbReference type="NCBI Taxonomy" id="39483"/>
    <lineage>
        <taxon>Bacteria</taxon>
        <taxon>Bacillati</taxon>
        <taxon>Bacillota</taxon>
        <taxon>Erysipelotrichia</taxon>
        <taxon>Erysipelotrichales</taxon>
        <taxon>Erysipelotrichaceae</taxon>
        <taxon>Faecalitalea</taxon>
    </lineage>
</organism>
<evidence type="ECO:0000256" key="11">
    <source>
        <dbReference type="ARBA" id="ARBA00023447"/>
    </source>
</evidence>
<evidence type="ECO:0000256" key="7">
    <source>
        <dbReference type="ARBA" id="ARBA00022801"/>
    </source>
</evidence>
<accession>A0A1Y4LX85</accession>
<dbReference type="EMBL" id="NFKM01000005">
    <property type="protein sequence ID" value="OUP61215.1"/>
    <property type="molecule type" value="Genomic_DNA"/>
</dbReference>
<sequence>MSTIKYPTAISPVNLSQSSTTYSQRGMSLESDINDSNKYYRACDIALIYKKPTPIQVVRVDYPARNKAKIVEAYYKTPSTTDYNGVYRGCYIDFEAKETKNKTGFPKMMIHDHQIEHLEKVKLHKGIGFFIIRFSYYHQTFLVDAPLLIKEYHQTTKSFIPYKWFLENGQLIKEGLRPRLAYLKEVDAKYFKED</sequence>
<dbReference type="RefSeq" id="WP_081683629.1">
    <property type="nucleotide sequence ID" value="NZ_CABKSV010000045.1"/>
</dbReference>
<feature type="site" description="Transition state stabilizer" evidence="13">
    <location>
        <position position="97"/>
    </location>
</feature>
<feature type="binding site" evidence="13">
    <location>
        <position position="114"/>
    </location>
    <ligand>
        <name>Mg(2+)</name>
        <dbReference type="ChEBI" id="CHEBI:18420"/>
    </ligand>
</feature>
<evidence type="ECO:0000256" key="5">
    <source>
        <dbReference type="ARBA" id="ARBA00022759"/>
    </source>
</evidence>
<proteinExistence type="inferred from homology"/>
<dbReference type="Proteomes" id="UP000195447">
    <property type="component" value="Unassembled WGS sequence"/>
</dbReference>
<dbReference type="InterPro" id="IPR011335">
    <property type="entry name" value="Restrct_endonuc-II-like"/>
</dbReference>
<keyword evidence="9 13" id="KW-0233">DNA recombination</keyword>
<dbReference type="GO" id="GO:0003676">
    <property type="term" value="F:nucleic acid binding"/>
    <property type="evidence" value="ECO:0007669"/>
    <property type="project" value="InterPro"/>
</dbReference>
<comment type="cofactor">
    <cofactor evidence="13">
        <name>Mg(2+)</name>
        <dbReference type="ChEBI" id="CHEBI:18420"/>
    </cofactor>
    <text evidence="13">Binds 1 Mg(2+) ion per subunit.</text>
</comment>
<dbReference type="PIRSF" id="PIRSF037785">
    <property type="entry name" value="RecU"/>
    <property type="match status" value="1"/>
</dbReference>